<comment type="pathway">
    <text evidence="2">Protein modification; protein sumoylation.</text>
</comment>
<accession>A0A836FD75</accession>
<evidence type="ECO:0000313" key="16">
    <source>
        <dbReference type="Proteomes" id="UP000668214"/>
    </source>
</evidence>
<dbReference type="AlphaFoldDB" id="A0A836FD75"/>
<keyword evidence="5" id="KW-0808">Transferase</keyword>
<evidence type="ECO:0000256" key="4">
    <source>
        <dbReference type="ARBA" id="ARBA00020923"/>
    </source>
</evidence>
<evidence type="ECO:0000256" key="9">
    <source>
        <dbReference type="ARBA" id="ARBA00022833"/>
    </source>
</evidence>
<evidence type="ECO:0000313" key="15">
    <source>
        <dbReference type="EMBL" id="KAG5324949.1"/>
    </source>
</evidence>
<keyword evidence="8" id="KW-0833">Ubl conjugation pathway</keyword>
<dbReference type="GO" id="GO:0061665">
    <property type="term" value="F:SUMO ligase activity"/>
    <property type="evidence" value="ECO:0007669"/>
    <property type="project" value="TreeGrafter"/>
</dbReference>
<keyword evidence="15" id="KW-0436">Ligase</keyword>
<gene>
    <name evidence="15" type="primary">Nsmce2</name>
    <name evidence="15" type="ORF">G6Z78_0003473</name>
</gene>
<dbReference type="GO" id="GO:0005634">
    <property type="term" value="C:nucleus"/>
    <property type="evidence" value="ECO:0007669"/>
    <property type="project" value="UniProtKB-SubCell"/>
</dbReference>
<keyword evidence="6" id="KW-0479">Metal-binding</keyword>
<dbReference type="Gene3D" id="3.30.40.10">
    <property type="entry name" value="Zinc/RING finger domain, C3HC4 (zinc finger)"/>
    <property type="match status" value="1"/>
</dbReference>
<protein>
    <recommendedName>
        <fullName evidence="4">E3 SUMO-protein ligase NSE2</fullName>
    </recommendedName>
    <alternativeName>
        <fullName evidence="11">E3 SUMO-protein transferase NSE2</fullName>
    </alternativeName>
    <alternativeName>
        <fullName evidence="12">Non-structural maintenance of chromosomes element 2 homolog</fullName>
    </alternativeName>
</protein>
<proteinExistence type="inferred from homology"/>
<evidence type="ECO:0000256" key="3">
    <source>
        <dbReference type="ARBA" id="ARBA00008212"/>
    </source>
</evidence>
<keyword evidence="9" id="KW-0862">Zinc</keyword>
<evidence type="ECO:0000256" key="13">
    <source>
        <dbReference type="PROSITE-ProRule" id="PRU00452"/>
    </source>
</evidence>
<reference evidence="15" key="1">
    <citation type="submission" date="2020-02" db="EMBL/GenBank/DDBJ databases">
        <title>Relaxed selection underlies rapid genomic changes in the transitions from sociality to social parasitism in ants.</title>
        <authorList>
            <person name="Bi X."/>
        </authorList>
    </citation>
    <scope>NUCLEOTIDE SEQUENCE</scope>
    <source>
        <strain evidence="15">BGI-DK2014c</strain>
        <tissue evidence="15">Whole body</tissue>
    </source>
</reference>
<name>A0A836FD75_9HYME</name>
<dbReference type="GO" id="GO:0016925">
    <property type="term" value="P:protein sumoylation"/>
    <property type="evidence" value="ECO:0007669"/>
    <property type="project" value="UniProtKB-UniPathway"/>
</dbReference>
<dbReference type="GO" id="GO:0008270">
    <property type="term" value="F:zinc ion binding"/>
    <property type="evidence" value="ECO:0007669"/>
    <property type="project" value="UniProtKB-KW"/>
</dbReference>
<keyword evidence="10" id="KW-0539">Nucleus</keyword>
<dbReference type="GO" id="GO:0030915">
    <property type="term" value="C:Smc5-Smc6 complex"/>
    <property type="evidence" value="ECO:0007669"/>
    <property type="project" value="InterPro"/>
</dbReference>
<dbReference type="PANTHER" id="PTHR21330:SF1">
    <property type="entry name" value="E3 SUMO-PROTEIN LIGASE NSE2"/>
    <property type="match status" value="1"/>
</dbReference>
<comment type="subcellular location">
    <subcellularLocation>
        <location evidence="1">Nucleus</location>
    </subcellularLocation>
</comment>
<dbReference type="InterPro" id="IPR026846">
    <property type="entry name" value="Nse2(Mms21)"/>
</dbReference>
<sequence length="228" mass="26525">MTQNTQMIEELDDCFLRTARNIMKYYDNEEQKQKILKQLREALIVNCTESARIKAANEIKEHLECMSEFDSEEDVKNITTEYKKAISEIQINLLQDNRLLEYDRQIKGLYQVNEAESNALDDTDADLRLTGSEINVIDPISKMRMTDPVRNAVCGHIYDKASLVAMLQKNKNTRYVFYIMSNIGICYYRFYVCIHRCPVVGCTSLDYIDLSQCRSDIVTKTYLENHPA</sequence>
<evidence type="ECO:0000259" key="14">
    <source>
        <dbReference type="PROSITE" id="PS51044"/>
    </source>
</evidence>
<dbReference type="GO" id="GO:0016874">
    <property type="term" value="F:ligase activity"/>
    <property type="evidence" value="ECO:0007669"/>
    <property type="project" value="UniProtKB-KW"/>
</dbReference>
<evidence type="ECO:0000256" key="7">
    <source>
        <dbReference type="ARBA" id="ARBA00022771"/>
    </source>
</evidence>
<dbReference type="SUPFAM" id="SSF57850">
    <property type="entry name" value="RING/U-box"/>
    <property type="match status" value="1"/>
</dbReference>
<dbReference type="Proteomes" id="UP000668214">
    <property type="component" value="Unassembled WGS sequence"/>
</dbReference>
<evidence type="ECO:0000256" key="2">
    <source>
        <dbReference type="ARBA" id="ARBA00004718"/>
    </source>
</evidence>
<dbReference type="InterPro" id="IPR004181">
    <property type="entry name" value="Znf_MIZ"/>
</dbReference>
<dbReference type="EMBL" id="JAANIA010000337">
    <property type="protein sequence ID" value="KAG5324949.1"/>
    <property type="molecule type" value="Genomic_DNA"/>
</dbReference>
<evidence type="ECO:0000256" key="8">
    <source>
        <dbReference type="ARBA" id="ARBA00022786"/>
    </source>
</evidence>
<dbReference type="PANTHER" id="PTHR21330">
    <property type="entry name" value="E3 SUMO-PROTEIN LIGASE NSE2"/>
    <property type="match status" value="1"/>
</dbReference>
<comment type="caution">
    <text evidence="15">The sequence shown here is derived from an EMBL/GenBank/DDBJ whole genome shotgun (WGS) entry which is preliminary data.</text>
</comment>
<comment type="similarity">
    <text evidence="3">Belongs to the NSE2 family.</text>
</comment>
<dbReference type="Pfam" id="PF11789">
    <property type="entry name" value="zf-Nse"/>
    <property type="match status" value="1"/>
</dbReference>
<evidence type="ECO:0000256" key="12">
    <source>
        <dbReference type="ARBA" id="ARBA00032533"/>
    </source>
</evidence>
<keyword evidence="7 13" id="KW-0863">Zinc-finger</keyword>
<evidence type="ECO:0000256" key="11">
    <source>
        <dbReference type="ARBA" id="ARBA00031731"/>
    </source>
</evidence>
<feature type="non-terminal residue" evidence="15">
    <location>
        <position position="228"/>
    </location>
</feature>
<organism evidence="15 16">
    <name type="scientific">Pseudoatta argentina</name>
    <dbReference type="NCBI Taxonomy" id="621737"/>
    <lineage>
        <taxon>Eukaryota</taxon>
        <taxon>Metazoa</taxon>
        <taxon>Ecdysozoa</taxon>
        <taxon>Arthropoda</taxon>
        <taxon>Hexapoda</taxon>
        <taxon>Insecta</taxon>
        <taxon>Pterygota</taxon>
        <taxon>Neoptera</taxon>
        <taxon>Endopterygota</taxon>
        <taxon>Hymenoptera</taxon>
        <taxon>Apocrita</taxon>
        <taxon>Aculeata</taxon>
        <taxon>Formicoidea</taxon>
        <taxon>Formicidae</taxon>
        <taxon>Myrmicinae</taxon>
        <taxon>Pseudoatta</taxon>
    </lineage>
</organism>
<dbReference type="PROSITE" id="PS51044">
    <property type="entry name" value="ZF_SP_RING"/>
    <property type="match status" value="1"/>
</dbReference>
<evidence type="ECO:0000256" key="1">
    <source>
        <dbReference type="ARBA" id="ARBA00004123"/>
    </source>
</evidence>
<evidence type="ECO:0000256" key="10">
    <source>
        <dbReference type="ARBA" id="ARBA00023242"/>
    </source>
</evidence>
<feature type="domain" description="SP-RING-type" evidence="14">
    <location>
        <begin position="123"/>
        <end position="228"/>
    </location>
</feature>
<dbReference type="InterPro" id="IPR013083">
    <property type="entry name" value="Znf_RING/FYVE/PHD"/>
</dbReference>
<keyword evidence="16" id="KW-1185">Reference proteome</keyword>
<feature type="non-terminal residue" evidence="15">
    <location>
        <position position="1"/>
    </location>
</feature>
<evidence type="ECO:0000256" key="6">
    <source>
        <dbReference type="ARBA" id="ARBA00022723"/>
    </source>
</evidence>
<evidence type="ECO:0000256" key="5">
    <source>
        <dbReference type="ARBA" id="ARBA00022679"/>
    </source>
</evidence>
<dbReference type="GO" id="GO:0000724">
    <property type="term" value="P:double-strand break repair via homologous recombination"/>
    <property type="evidence" value="ECO:0007669"/>
    <property type="project" value="InterPro"/>
</dbReference>
<dbReference type="CDD" id="cd16651">
    <property type="entry name" value="SPL-RING_NSE2"/>
    <property type="match status" value="1"/>
</dbReference>
<dbReference type="UniPathway" id="UPA00886"/>